<evidence type="ECO:0000313" key="3">
    <source>
        <dbReference type="EMBL" id="QKQ23924.1"/>
    </source>
</evidence>
<dbReference type="KEGG" id="reo:HUE58_01765"/>
<name>A0A6N0HNL9_9GAMM</name>
<evidence type="ECO:0000256" key="1">
    <source>
        <dbReference type="ARBA" id="ARBA00006484"/>
    </source>
</evidence>
<reference evidence="3 4" key="1">
    <citation type="submission" date="2020-05" db="EMBL/GenBank/DDBJ databases">
        <title>Horizontal transmission and recombination maintain forever young bacterial symbiont genomes.</title>
        <authorList>
            <person name="Russell S.L."/>
            <person name="Pepper-Tunick E."/>
            <person name="Svedberg J."/>
            <person name="Byrne A."/>
            <person name="Ruelas Castillo J."/>
            <person name="Vollmers C."/>
            <person name="Beinart R.A."/>
            <person name="Corbett-Detig R."/>
        </authorList>
    </citation>
    <scope>NUCLEOTIDE SEQUENCE [LARGE SCALE GENOMIC DNA]</scope>
    <source>
        <strain evidence="3">JDF_Ridge</strain>
    </source>
</reference>
<dbReference type="NCBIfam" id="NF006598">
    <property type="entry name" value="PRK09135.1"/>
    <property type="match status" value="1"/>
</dbReference>
<gene>
    <name evidence="3" type="ORF">HUE58_01765</name>
</gene>
<dbReference type="EMBL" id="CP054490">
    <property type="protein sequence ID" value="QKQ23924.1"/>
    <property type="molecule type" value="Genomic_DNA"/>
</dbReference>
<dbReference type="EC" id="1.5.1.33" evidence="3"/>
<dbReference type="SUPFAM" id="SSF51735">
    <property type="entry name" value="NAD(P)-binding Rossmann-fold domains"/>
    <property type="match status" value="1"/>
</dbReference>
<dbReference type="PANTHER" id="PTHR43639">
    <property type="entry name" value="OXIDOREDUCTASE, SHORT-CHAIN DEHYDROGENASE/REDUCTASE FAMILY (AFU_ORTHOLOGUE AFUA_5G02870)"/>
    <property type="match status" value="1"/>
</dbReference>
<sequence length="239" mass="26215">MKTALVTGAAHRIGAQICHTLHKDNYHVVIHYRNSSQAAKNLANKLNSIRQNSASTLQAELSNIQEVSKLCDTIKSLNLLVNNASVFYPTPVNKLNQHDYQTIMNTNVMAPLFLSSTLSDKLAQSQGCIVNIVDIHSERPLKNHAIYNISKAAIVMTTKTLAKELAPNVRVCGVSPGSILWPKDTAEPDQTQKDKMLKKIVLKKQGSAQDIADTVLFLAKSTYITGQIINVDGGRTLNQ</sequence>
<dbReference type="GO" id="GO:0047040">
    <property type="term" value="F:pteridine reductase activity"/>
    <property type="evidence" value="ECO:0007669"/>
    <property type="project" value="UniProtKB-EC"/>
</dbReference>
<proteinExistence type="inferred from homology"/>
<organism evidence="3 4">
    <name type="scientific">Candidatus Ruthia endofausta</name>
    <dbReference type="NCBI Taxonomy" id="2738852"/>
    <lineage>
        <taxon>Bacteria</taxon>
        <taxon>Pseudomonadati</taxon>
        <taxon>Pseudomonadota</taxon>
        <taxon>Gammaproteobacteria</taxon>
        <taxon>Candidatus Pseudothioglobaceae</taxon>
        <taxon>Candidatus Ruthturnera</taxon>
    </lineage>
</organism>
<dbReference type="RefSeq" id="WP_174605364.1">
    <property type="nucleotide sequence ID" value="NZ_CP054490.1"/>
</dbReference>
<dbReference type="PRINTS" id="PR00080">
    <property type="entry name" value="SDRFAMILY"/>
</dbReference>
<dbReference type="AlphaFoldDB" id="A0A6N0HNL9"/>
<evidence type="ECO:0000256" key="2">
    <source>
        <dbReference type="ARBA" id="ARBA00023002"/>
    </source>
</evidence>
<keyword evidence="2 3" id="KW-0560">Oxidoreductase</keyword>
<accession>A0A6N0HNL9</accession>
<dbReference type="PANTHER" id="PTHR43639:SF1">
    <property type="entry name" value="SHORT-CHAIN DEHYDROGENASE_REDUCTASE FAMILY PROTEIN"/>
    <property type="match status" value="1"/>
</dbReference>
<keyword evidence="4" id="KW-1185">Reference proteome</keyword>
<dbReference type="InterPro" id="IPR002347">
    <property type="entry name" value="SDR_fam"/>
</dbReference>
<dbReference type="InterPro" id="IPR036291">
    <property type="entry name" value="NAD(P)-bd_dom_sf"/>
</dbReference>
<dbReference type="Gene3D" id="3.40.50.720">
    <property type="entry name" value="NAD(P)-binding Rossmann-like Domain"/>
    <property type="match status" value="1"/>
</dbReference>
<comment type="similarity">
    <text evidence="1">Belongs to the short-chain dehydrogenases/reductases (SDR) family.</text>
</comment>
<dbReference type="Pfam" id="PF13561">
    <property type="entry name" value="adh_short_C2"/>
    <property type="match status" value="1"/>
</dbReference>
<dbReference type="PRINTS" id="PR00081">
    <property type="entry name" value="GDHRDH"/>
</dbReference>
<protein>
    <submittedName>
        <fullName evidence="3">Pteridine reductase</fullName>
        <ecNumber evidence="3">1.5.1.33</ecNumber>
    </submittedName>
</protein>
<evidence type="ECO:0000313" key="4">
    <source>
        <dbReference type="Proteomes" id="UP000509429"/>
    </source>
</evidence>
<dbReference type="Proteomes" id="UP000509429">
    <property type="component" value="Chromosome"/>
</dbReference>